<protein>
    <submittedName>
        <fullName evidence="2">Uncharacterized protein</fullName>
    </submittedName>
</protein>
<name>A0A166DWJ6_9AGAM</name>
<organism evidence="2 3">
    <name type="scientific">Sistotremastrum suecicum HHB10207 ss-3</name>
    <dbReference type="NCBI Taxonomy" id="1314776"/>
    <lineage>
        <taxon>Eukaryota</taxon>
        <taxon>Fungi</taxon>
        <taxon>Dikarya</taxon>
        <taxon>Basidiomycota</taxon>
        <taxon>Agaricomycotina</taxon>
        <taxon>Agaricomycetes</taxon>
        <taxon>Sistotremastrales</taxon>
        <taxon>Sistotremastraceae</taxon>
        <taxon>Sistotremastrum</taxon>
    </lineage>
</organism>
<accession>A0A166DWJ6</accession>
<proteinExistence type="predicted"/>
<keyword evidence="3" id="KW-1185">Reference proteome</keyword>
<reference evidence="2 3" key="1">
    <citation type="journal article" date="2016" name="Mol. Biol. Evol.">
        <title>Comparative Genomics of Early-Diverging Mushroom-Forming Fungi Provides Insights into the Origins of Lignocellulose Decay Capabilities.</title>
        <authorList>
            <person name="Nagy L.G."/>
            <person name="Riley R."/>
            <person name="Tritt A."/>
            <person name="Adam C."/>
            <person name="Daum C."/>
            <person name="Floudas D."/>
            <person name="Sun H."/>
            <person name="Yadav J.S."/>
            <person name="Pangilinan J."/>
            <person name="Larsson K.H."/>
            <person name="Matsuura K."/>
            <person name="Barry K."/>
            <person name="Labutti K."/>
            <person name="Kuo R."/>
            <person name="Ohm R.A."/>
            <person name="Bhattacharya S.S."/>
            <person name="Shirouzu T."/>
            <person name="Yoshinaga Y."/>
            <person name="Martin F.M."/>
            <person name="Grigoriev I.V."/>
            <person name="Hibbett D.S."/>
        </authorList>
    </citation>
    <scope>NUCLEOTIDE SEQUENCE [LARGE SCALE GENOMIC DNA]</scope>
    <source>
        <strain evidence="2 3">HHB10207 ss-3</strain>
    </source>
</reference>
<evidence type="ECO:0000313" key="2">
    <source>
        <dbReference type="EMBL" id="KZT38969.1"/>
    </source>
</evidence>
<dbReference type="STRING" id="1314776.A0A166DWJ6"/>
<dbReference type="Proteomes" id="UP000076798">
    <property type="component" value="Unassembled WGS sequence"/>
</dbReference>
<dbReference type="OrthoDB" id="3233824at2759"/>
<feature type="region of interest" description="Disordered" evidence="1">
    <location>
        <begin position="176"/>
        <end position="248"/>
    </location>
</feature>
<sequence>MTSLPSFVELMASLGLTNDDSPDNSRPSSSHSHSHSRRSSSSFSSMSSTQTPVFSSPFDSLSFQTPSTQGFACERPPSPSTASFHRERSRSVGRIRGFRYSPYQFEDSHARRPSLPILQNEAALIPDALSQAFRTSSPSENASRPVASYPIKGARRLPKKAASTVNLKLEVTTPISSFARRHTPQTSPTGHTFPTRHKRKQSGSMSPVALPTIPSVFSLPPVPRRESSPSEMDMGSDESNQARRTQHVGVRISTYHSFPQDSFRNVLPPIIVSESA</sequence>
<feature type="compositionally biased region" description="Polar residues" evidence="1">
    <location>
        <begin position="49"/>
        <end position="70"/>
    </location>
</feature>
<gene>
    <name evidence="2" type="ORF">SISSUDRAFT_1061575</name>
</gene>
<dbReference type="EMBL" id="KV428054">
    <property type="protein sequence ID" value="KZT38969.1"/>
    <property type="molecule type" value="Genomic_DNA"/>
</dbReference>
<feature type="region of interest" description="Disordered" evidence="1">
    <location>
        <begin position="15"/>
        <end position="91"/>
    </location>
</feature>
<evidence type="ECO:0000256" key="1">
    <source>
        <dbReference type="SAM" id="MobiDB-lite"/>
    </source>
</evidence>
<feature type="compositionally biased region" description="Low complexity" evidence="1">
    <location>
        <begin position="39"/>
        <end position="48"/>
    </location>
</feature>
<evidence type="ECO:0000313" key="3">
    <source>
        <dbReference type="Proteomes" id="UP000076798"/>
    </source>
</evidence>
<dbReference type="AlphaFoldDB" id="A0A166DWJ6"/>